<reference evidence="2" key="1">
    <citation type="journal article" date="2009" name="PLoS Genet.">
        <title>Sequencing, mapping, and analysis of 27,455 maize full-length cDNAs.</title>
        <authorList>
            <person name="Soderlund C."/>
            <person name="Descour A."/>
            <person name="Kudrna D."/>
            <person name="Bomhoff M."/>
            <person name="Boyd L."/>
            <person name="Currie J."/>
            <person name="Angelova A."/>
            <person name="Collura K."/>
            <person name="Wissotski M."/>
            <person name="Ashley E."/>
            <person name="Morrow D."/>
            <person name="Fernandes J."/>
            <person name="Walbot V."/>
            <person name="Yu Y."/>
        </authorList>
    </citation>
    <scope>NUCLEOTIDE SEQUENCE</scope>
    <source>
        <strain evidence="2">B73</strain>
    </source>
</reference>
<evidence type="ECO:0000256" key="1">
    <source>
        <dbReference type="SAM" id="MobiDB-lite"/>
    </source>
</evidence>
<accession>C0PKV2</accession>
<evidence type="ECO:0000313" key="2">
    <source>
        <dbReference type="EMBL" id="ACN35818.1"/>
    </source>
</evidence>
<proteinExistence type="evidence at transcript level"/>
<protein>
    <submittedName>
        <fullName evidence="2">Uncharacterized protein</fullName>
    </submittedName>
</protein>
<sequence>MPPAPWVTGPIVPQPWYWSWTSAPGKYDSTLLSTAAPPILPLYNSASAASTTALPPLPVLSLSSDFTCRSSNAAASASGSGSGSGSSTSSATEALTTPTAGNAAAAPLASPSVASFSRSFSVNDTTCERRRWLSWRRASWSARRASKEALRRSKSRSSCLVFHRARRFWNHTATCRGCRPSLRASSVLRSGSSLFSSSKLLSSRCTCSGVRRRFFSGSCSS</sequence>
<feature type="region of interest" description="Disordered" evidence="1">
    <location>
        <begin position="74"/>
        <end position="94"/>
    </location>
</feature>
<dbReference type="EMBL" id="BT068921">
    <property type="protein sequence ID" value="ACN35818.1"/>
    <property type="molecule type" value="mRNA"/>
</dbReference>
<organism evidence="2">
    <name type="scientific">Zea mays</name>
    <name type="common">Maize</name>
    <dbReference type="NCBI Taxonomy" id="4577"/>
    <lineage>
        <taxon>Eukaryota</taxon>
        <taxon>Viridiplantae</taxon>
        <taxon>Streptophyta</taxon>
        <taxon>Embryophyta</taxon>
        <taxon>Tracheophyta</taxon>
        <taxon>Spermatophyta</taxon>
        <taxon>Magnoliopsida</taxon>
        <taxon>Liliopsida</taxon>
        <taxon>Poales</taxon>
        <taxon>Poaceae</taxon>
        <taxon>PACMAD clade</taxon>
        <taxon>Panicoideae</taxon>
        <taxon>Andropogonodae</taxon>
        <taxon>Andropogoneae</taxon>
        <taxon>Tripsacinae</taxon>
        <taxon>Zea</taxon>
    </lineage>
</organism>
<name>C0PKV2_MAIZE</name>
<dbReference type="AlphaFoldDB" id="C0PKV2"/>
<reference evidence="2" key="2">
    <citation type="submission" date="2012-06" db="EMBL/GenBank/DDBJ databases">
        <authorList>
            <person name="Yu Y."/>
            <person name="Currie J."/>
            <person name="Lomeli R."/>
            <person name="Angelova A."/>
            <person name="Collura K."/>
            <person name="Wissotski M."/>
            <person name="Campos D."/>
            <person name="Kudrna D."/>
            <person name="Golser W."/>
            <person name="Ashely E."/>
            <person name="Descour A."/>
            <person name="Fernandes J."/>
            <person name="Soderlund C."/>
            <person name="Walbot V."/>
        </authorList>
    </citation>
    <scope>NUCLEOTIDE SEQUENCE</scope>
    <source>
        <strain evidence="2">B73</strain>
    </source>
</reference>